<proteinExistence type="inferred from homology"/>
<dbReference type="AlphaFoldDB" id="A0AB40AMW8"/>
<dbReference type="Pfam" id="PF00326">
    <property type="entry name" value="Peptidase_S9"/>
    <property type="match status" value="1"/>
</dbReference>
<evidence type="ECO:0000259" key="11">
    <source>
        <dbReference type="Pfam" id="PF19283"/>
    </source>
</evidence>
<reference evidence="13" key="1">
    <citation type="submission" date="2025-08" db="UniProtKB">
        <authorList>
            <consortium name="RefSeq"/>
        </authorList>
    </citation>
    <scope>IDENTIFICATION</scope>
</reference>
<feature type="region of interest" description="Disordered" evidence="9">
    <location>
        <begin position="180"/>
        <end position="205"/>
    </location>
</feature>
<feature type="domain" description="Peptidase S9 prolyl oligopeptidase catalytic" evidence="10">
    <location>
        <begin position="574"/>
        <end position="790"/>
    </location>
</feature>
<dbReference type="SUPFAM" id="SSF82171">
    <property type="entry name" value="DPP6 N-terminal domain-like"/>
    <property type="match status" value="1"/>
</dbReference>
<comment type="subunit">
    <text evidence="4">Homotetramer.</text>
</comment>
<dbReference type="SUPFAM" id="SSF53474">
    <property type="entry name" value="alpha/beta-Hydrolases"/>
    <property type="match status" value="1"/>
</dbReference>
<dbReference type="InterPro" id="IPR045550">
    <property type="entry name" value="AARE_N"/>
</dbReference>
<feature type="compositionally biased region" description="Basic and acidic residues" evidence="9">
    <location>
        <begin position="185"/>
        <end position="197"/>
    </location>
</feature>
<evidence type="ECO:0000256" key="3">
    <source>
        <dbReference type="ARBA" id="ARBA00010040"/>
    </source>
</evidence>
<gene>
    <name evidence="13" type="primary">LOC120251597</name>
</gene>
<evidence type="ECO:0000256" key="6">
    <source>
        <dbReference type="ARBA" id="ARBA00022490"/>
    </source>
</evidence>
<comment type="subcellular location">
    <subcellularLocation>
        <location evidence="2">Cytoplasm</location>
    </subcellularLocation>
</comment>
<dbReference type="GO" id="GO:0005737">
    <property type="term" value="C:cytoplasm"/>
    <property type="evidence" value="ECO:0007669"/>
    <property type="project" value="UniProtKB-SubCell"/>
</dbReference>
<dbReference type="GO" id="GO:0008242">
    <property type="term" value="F:omega peptidase activity"/>
    <property type="evidence" value="ECO:0007669"/>
    <property type="project" value="UniProtKB-EC"/>
</dbReference>
<comment type="function">
    <text evidence="8">Catalyzes the hydrolysis of the N-terminal peptide bond of an N-acetylated peptide to generate an N-acetylated amino acid and a peptide with a free N-terminus.</text>
</comment>
<protein>
    <recommendedName>
        <fullName evidence="5">acylaminoacyl-peptidase</fullName>
        <ecNumber evidence="5">3.4.19.1</ecNumber>
    </recommendedName>
</protein>
<accession>A0AB40AMW8</accession>
<evidence type="ECO:0000256" key="5">
    <source>
        <dbReference type="ARBA" id="ARBA00012917"/>
    </source>
</evidence>
<evidence type="ECO:0000256" key="1">
    <source>
        <dbReference type="ARBA" id="ARBA00000721"/>
    </source>
</evidence>
<evidence type="ECO:0000256" key="2">
    <source>
        <dbReference type="ARBA" id="ARBA00004496"/>
    </source>
</evidence>
<dbReference type="PANTHER" id="PTHR42776">
    <property type="entry name" value="SERINE PEPTIDASE S9 FAMILY MEMBER"/>
    <property type="match status" value="1"/>
</dbReference>
<dbReference type="GO" id="GO:0004252">
    <property type="term" value="F:serine-type endopeptidase activity"/>
    <property type="evidence" value="ECO:0007669"/>
    <property type="project" value="InterPro"/>
</dbReference>
<dbReference type="GeneID" id="120251597"/>
<evidence type="ECO:0000256" key="9">
    <source>
        <dbReference type="SAM" id="MobiDB-lite"/>
    </source>
</evidence>
<evidence type="ECO:0000313" key="12">
    <source>
        <dbReference type="Proteomes" id="UP001515500"/>
    </source>
</evidence>
<name>A0AB40AMW8_DIOCR</name>
<dbReference type="Pfam" id="PF19283">
    <property type="entry name" value="APEH_N"/>
    <property type="match status" value="1"/>
</dbReference>
<dbReference type="Proteomes" id="UP001515500">
    <property type="component" value="Chromosome 3"/>
</dbReference>
<evidence type="ECO:0000256" key="4">
    <source>
        <dbReference type="ARBA" id="ARBA00011881"/>
    </source>
</evidence>
<comment type="similarity">
    <text evidence="3">Belongs to the peptidase S9C family.</text>
</comment>
<dbReference type="RefSeq" id="XP_039116119.1">
    <property type="nucleotide sequence ID" value="XM_039260185.1"/>
</dbReference>
<keyword evidence="12" id="KW-1185">Reference proteome</keyword>
<feature type="domain" description="Acylamino-acid-releasing enzyme N-terminal" evidence="11">
    <location>
        <begin position="11"/>
        <end position="500"/>
    </location>
</feature>
<dbReference type="EC" id="3.4.19.1" evidence="5"/>
<keyword evidence="6" id="KW-0963">Cytoplasm</keyword>
<evidence type="ECO:0000256" key="8">
    <source>
        <dbReference type="ARBA" id="ARBA00053183"/>
    </source>
</evidence>
<dbReference type="FunFam" id="3.40.50.1820:FF:000146">
    <property type="entry name" value="Acylamino-acid-releasing enzyme"/>
    <property type="match status" value="1"/>
</dbReference>
<dbReference type="PANTHER" id="PTHR42776:SF4">
    <property type="entry name" value="ACYLAMINO-ACID-RELEASING ENZYME"/>
    <property type="match status" value="1"/>
</dbReference>
<keyword evidence="7" id="KW-0378">Hydrolase</keyword>
<evidence type="ECO:0000256" key="7">
    <source>
        <dbReference type="ARBA" id="ARBA00022801"/>
    </source>
</evidence>
<evidence type="ECO:0000259" key="10">
    <source>
        <dbReference type="Pfam" id="PF00326"/>
    </source>
</evidence>
<evidence type="ECO:0000313" key="13">
    <source>
        <dbReference type="RefSeq" id="XP_039116119.1"/>
    </source>
</evidence>
<sequence length="790" mass="86655">MQEPSTVSVEDMPLGEDTADMEDYATLSKLLQEFASISSIEKAWIAKSENGSASHAMFCIGQPNFLANKKRTLFLSSHISKTAEHSVKFKWPPFPVEMIGVSKVVPSPSASKLLIVRNKENDSLVWLEIWGQSQLEKEIQIPQSVHGPLYTDGWFEGISWNQEETLIAYVAEEPAPPKPVFTDAGYKKDGSSDKDGTSWKGQGDWEEDWGETYSKKKRPTLFVLDINSGEVRPVEGIPKSLSAGQVVWAPSASIGHLKCLVFVGWSTEYGSLKTSRKLGIKYCYNRPCALYLVQSPFRETIADKLPCKTDEKEDFGSAFHLTRGISSAMFPRFSPDGKVLVFLSSKSAVDSGAHSATDSLHKIDWPADGKPNTSPTIYDVVPVVACSEDNCFPGIYVANILDSPWLSDGSTMILSSVWRCTQVILAVNVKSCTLSRITPSDSTYSWNFLALDGDNILALSSSPIDPPQVKYGYHIPQEQELTWNWLDVPSPLEGSSNKIRSLLSSHGFSILKIPVNDSSDKLSEGAKKPIESIFVSRINSCCEDSCKEGLNDGASNPLILILHGGPHSVSVSGYSKSIAFLSSLGYNLLIVNYRGSLGFGEEALQSLPGKIGCQDVNDVLAALDYVLERGLADSSKVAILGGSHGGFLTTHLIGQAPDRFAAVAVRNPVCNLALMVGTTDIPDWCYFESYGMQGKKLFSEAASLEHLELFFNKSPIAHISKVKTPVLFLLGAQDLRVPVSNGLQYARALKEQGVEVKIIMFPDDVHGIERQQSDFESFLNIGVWFKKYLK</sequence>
<comment type="catalytic activity">
    <reaction evidence="1">
        <text>Cleavage of an N-acetyl or N-formyl amino acid from the N-terminus of a polypeptide.</text>
        <dbReference type="EC" id="3.4.19.1"/>
    </reaction>
</comment>
<dbReference type="InterPro" id="IPR002471">
    <property type="entry name" value="Pept_S9_AS"/>
</dbReference>
<dbReference type="GO" id="GO:0006508">
    <property type="term" value="P:proteolysis"/>
    <property type="evidence" value="ECO:0007669"/>
    <property type="project" value="InterPro"/>
</dbReference>
<dbReference type="InterPro" id="IPR001375">
    <property type="entry name" value="Peptidase_S9_cat"/>
</dbReference>
<dbReference type="Gene3D" id="3.40.50.1820">
    <property type="entry name" value="alpha/beta hydrolase"/>
    <property type="match status" value="1"/>
</dbReference>
<dbReference type="InterPro" id="IPR029058">
    <property type="entry name" value="AB_hydrolase_fold"/>
</dbReference>
<organism evidence="12 13">
    <name type="scientific">Dioscorea cayennensis subsp. rotundata</name>
    <name type="common">White Guinea yam</name>
    <name type="synonym">Dioscorea rotundata</name>
    <dbReference type="NCBI Taxonomy" id="55577"/>
    <lineage>
        <taxon>Eukaryota</taxon>
        <taxon>Viridiplantae</taxon>
        <taxon>Streptophyta</taxon>
        <taxon>Embryophyta</taxon>
        <taxon>Tracheophyta</taxon>
        <taxon>Spermatophyta</taxon>
        <taxon>Magnoliopsida</taxon>
        <taxon>Liliopsida</taxon>
        <taxon>Dioscoreales</taxon>
        <taxon>Dioscoreaceae</taxon>
        <taxon>Dioscorea</taxon>
    </lineage>
</organism>
<dbReference type="PROSITE" id="PS00708">
    <property type="entry name" value="PRO_ENDOPEP_SER"/>
    <property type="match status" value="1"/>
</dbReference>